<name>A0A7X4YTL8_9BACL</name>
<protein>
    <submittedName>
        <fullName evidence="6">LysR family transcriptional regulator</fullName>
    </submittedName>
</protein>
<dbReference type="FunFam" id="1.10.10.10:FF:000001">
    <property type="entry name" value="LysR family transcriptional regulator"/>
    <property type="match status" value="1"/>
</dbReference>
<comment type="caution">
    <text evidence="6">The sequence shown here is derived from an EMBL/GenBank/DDBJ whole genome shotgun (WGS) entry which is preliminary data.</text>
</comment>
<evidence type="ECO:0000313" key="6">
    <source>
        <dbReference type="EMBL" id="NBC71304.1"/>
    </source>
</evidence>
<gene>
    <name evidence="6" type="ORF">GT003_20100</name>
</gene>
<dbReference type="PANTHER" id="PTHR30126">
    <property type="entry name" value="HTH-TYPE TRANSCRIPTIONAL REGULATOR"/>
    <property type="match status" value="1"/>
</dbReference>
<keyword evidence="7" id="KW-1185">Reference proteome</keyword>
<dbReference type="InterPro" id="IPR000847">
    <property type="entry name" value="LysR_HTH_N"/>
</dbReference>
<reference evidence="6 7" key="1">
    <citation type="submission" date="2020-01" db="EMBL/GenBank/DDBJ databases">
        <title>Paenibacillus soybeanensis sp. nov. isolated from the nodules of soybean (Glycine max(L.) Merr).</title>
        <authorList>
            <person name="Wang H."/>
        </authorList>
    </citation>
    <scope>NUCLEOTIDE SEQUENCE [LARGE SCALE GENOMIC DNA]</scope>
    <source>
        <strain evidence="6 7">DSM 23054</strain>
    </source>
</reference>
<feature type="domain" description="HTH lysR-type" evidence="5">
    <location>
        <begin position="25"/>
        <end position="76"/>
    </location>
</feature>
<dbReference type="Gene3D" id="3.40.190.290">
    <property type="match status" value="1"/>
</dbReference>
<dbReference type="EMBL" id="JAAAMU010000011">
    <property type="protein sequence ID" value="NBC71304.1"/>
    <property type="molecule type" value="Genomic_DNA"/>
</dbReference>
<evidence type="ECO:0000256" key="3">
    <source>
        <dbReference type="ARBA" id="ARBA00023125"/>
    </source>
</evidence>
<keyword evidence="4" id="KW-0804">Transcription</keyword>
<dbReference type="SUPFAM" id="SSF46785">
    <property type="entry name" value="Winged helix' DNA-binding domain"/>
    <property type="match status" value="1"/>
</dbReference>
<organism evidence="6 7">
    <name type="scientific">Paenibacillus sacheonensis</name>
    <dbReference type="NCBI Taxonomy" id="742054"/>
    <lineage>
        <taxon>Bacteria</taxon>
        <taxon>Bacillati</taxon>
        <taxon>Bacillota</taxon>
        <taxon>Bacilli</taxon>
        <taxon>Bacillales</taxon>
        <taxon>Paenibacillaceae</taxon>
        <taxon>Paenibacillus</taxon>
    </lineage>
</organism>
<evidence type="ECO:0000259" key="5">
    <source>
        <dbReference type="PROSITE" id="PS50931"/>
    </source>
</evidence>
<dbReference type="PROSITE" id="PS50931">
    <property type="entry name" value="HTH_LYSR"/>
    <property type="match status" value="1"/>
</dbReference>
<dbReference type="Proteomes" id="UP000558113">
    <property type="component" value="Unassembled WGS sequence"/>
</dbReference>
<evidence type="ECO:0000256" key="4">
    <source>
        <dbReference type="ARBA" id="ARBA00023163"/>
    </source>
</evidence>
<sequence>MKSVFSQFVIEVIDISVKLHLEWYRMFLHTARSGNLTKAAQELHLTQPSVSYAIKQLEEGLGVKLFDRQSKGVSLTPEGAALLAFVEQSLSLLEAGERKMAALQSRASGELRIGSSGPLIKHKLLAPLDRLRSEFPGIELRLYQGNTAQIGTWLKENRIDIGIVHLPSDDPELDTRPLAAIQDCFVAGPQYRESAEHPLAAEELAALPLLLLSGGSSTRQFAERWFAEQGLAVDAAIELNSTEMLVEFAKRGYGAAFVTRAFVRQELQDGELFELRTAEPIPERRIGAAIRRGMSLPVIGQHFMNLLLEQE</sequence>
<dbReference type="AlphaFoldDB" id="A0A7X4YTL8"/>
<evidence type="ECO:0000313" key="7">
    <source>
        <dbReference type="Proteomes" id="UP000558113"/>
    </source>
</evidence>
<dbReference type="SUPFAM" id="SSF53850">
    <property type="entry name" value="Periplasmic binding protein-like II"/>
    <property type="match status" value="1"/>
</dbReference>
<dbReference type="GO" id="GO:0000976">
    <property type="term" value="F:transcription cis-regulatory region binding"/>
    <property type="evidence" value="ECO:0007669"/>
    <property type="project" value="TreeGrafter"/>
</dbReference>
<accession>A0A7X4YTL8</accession>
<dbReference type="PANTHER" id="PTHR30126:SF64">
    <property type="entry name" value="HTH-TYPE TRANSCRIPTIONAL REGULATOR CITR"/>
    <property type="match status" value="1"/>
</dbReference>
<dbReference type="InterPro" id="IPR036388">
    <property type="entry name" value="WH-like_DNA-bd_sf"/>
</dbReference>
<dbReference type="RefSeq" id="WP_161701146.1">
    <property type="nucleotide sequence ID" value="NZ_JAAAMU010000011.1"/>
</dbReference>
<evidence type="ECO:0000256" key="2">
    <source>
        <dbReference type="ARBA" id="ARBA00023015"/>
    </source>
</evidence>
<dbReference type="OrthoDB" id="9778774at2"/>
<dbReference type="Pfam" id="PF03466">
    <property type="entry name" value="LysR_substrate"/>
    <property type="match status" value="1"/>
</dbReference>
<dbReference type="GO" id="GO:0003700">
    <property type="term" value="F:DNA-binding transcription factor activity"/>
    <property type="evidence" value="ECO:0007669"/>
    <property type="project" value="InterPro"/>
</dbReference>
<dbReference type="Gene3D" id="1.10.10.10">
    <property type="entry name" value="Winged helix-like DNA-binding domain superfamily/Winged helix DNA-binding domain"/>
    <property type="match status" value="1"/>
</dbReference>
<dbReference type="PRINTS" id="PR00039">
    <property type="entry name" value="HTHLYSR"/>
</dbReference>
<evidence type="ECO:0000256" key="1">
    <source>
        <dbReference type="ARBA" id="ARBA00009437"/>
    </source>
</evidence>
<dbReference type="InterPro" id="IPR005119">
    <property type="entry name" value="LysR_subst-bd"/>
</dbReference>
<proteinExistence type="inferred from homology"/>
<keyword evidence="3" id="KW-0238">DNA-binding</keyword>
<comment type="similarity">
    <text evidence="1">Belongs to the LysR transcriptional regulatory family.</text>
</comment>
<dbReference type="CDD" id="cd05466">
    <property type="entry name" value="PBP2_LTTR_substrate"/>
    <property type="match status" value="1"/>
</dbReference>
<dbReference type="Pfam" id="PF00126">
    <property type="entry name" value="HTH_1"/>
    <property type="match status" value="1"/>
</dbReference>
<dbReference type="InterPro" id="IPR036390">
    <property type="entry name" value="WH_DNA-bd_sf"/>
</dbReference>
<keyword evidence="2" id="KW-0805">Transcription regulation</keyword>